<accession>A0A8H6X9B7</accession>
<dbReference type="EMBL" id="JACAZI010000022">
    <property type="protein sequence ID" value="KAF7336857.1"/>
    <property type="molecule type" value="Genomic_DNA"/>
</dbReference>
<reference evidence="1" key="1">
    <citation type="submission" date="2020-05" db="EMBL/GenBank/DDBJ databases">
        <title>Mycena genomes resolve the evolution of fungal bioluminescence.</title>
        <authorList>
            <person name="Tsai I.J."/>
        </authorList>
    </citation>
    <scope>NUCLEOTIDE SEQUENCE</scope>
    <source>
        <strain evidence="1">CCC161011</strain>
    </source>
</reference>
<comment type="caution">
    <text evidence="1">The sequence shown here is derived from an EMBL/GenBank/DDBJ whole genome shotgun (WGS) entry which is preliminary data.</text>
</comment>
<evidence type="ECO:0000313" key="1">
    <source>
        <dbReference type="EMBL" id="KAF7336857.1"/>
    </source>
</evidence>
<dbReference type="AlphaFoldDB" id="A0A8H6X9B7"/>
<proteinExistence type="predicted"/>
<dbReference type="Proteomes" id="UP000620124">
    <property type="component" value="Unassembled WGS sequence"/>
</dbReference>
<protein>
    <submittedName>
        <fullName evidence="1">F-box domain-containing protein</fullName>
    </submittedName>
</protein>
<sequence length="536" mass="60314">MHAPEPSDYAAFSTSALINPFEFDTNVTPGTRHHALLNTNEIPEGSEIPFILSVVSETDSRLASLDDAISKLRAQLEPLEKARASLLSYRTQNNAILSPLRKMPPELLGEIFSWTLPSFSDELDRRQSNLAESPWVLTHVSSSWRAVAHSTPSLWSRVLVNYDASASSSPYPLSLVEAQIQRSQKLMIHFRGCEEADSQPQIMMFRLLSQYSSRWEELGVRLTPQLAPLLADLRDRVPSLKRLWIDWTSPESQTAAQPVDCFQTAGSLVDVGMYNEFHYIPVSLPLHQLTRYEIDAPWDKHVSFLTLATNLVEVRIDVDFVGDSSNAWAYGTVELLHLRRLYVSDPRVLGCLQLPVLEELALRIVEEDIVVQTLESFVSRSACPLRSFCLEISPSDVPTMVEILQKLSTITQLIIMILYLSDTDRMNTLLSTLTVSKFAEGTAVAPQLSSLIIGYEDDNCVDCVVYFEMVKSRWRAQNCALKSATLLTKGPCLDPDTFRGLHELRDEGLDFFLVEGADARTQMIRWTCSTPWTVIT</sequence>
<organism evidence="1 2">
    <name type="scientific">Mycena venus</name>
    <dbReference type="NCBI Taxonomy" id="2733690"/>
    <lineage>
        <taxon>Eukaryota</taxon>
        <taxon>Fungi</taxon>
        <taxon>Dikarya</taxon>
        <taxon>Basidiomycota</taxon>
        <taxon>Agaricomycotina</taxon>
        <taxon>Agaricomycetes</taxon>
        <taxon>Agaricomycetidae</taxon>
        <taxon>Agaricales</taxon>
        <taxon>Marasmiineae</taxon>
        <taxon>Mycenaceae</taxon>
        <taxon>Mycena</taxon>
    </lineage>
</organism>
<keyword evidence="2" id="KW-1185">Reference proteome</keyword>
<gene>
    <name evidence="1" type="ORF">MVEN_02122000</name>
</gene>
<name>A0A8H6X9B7_9AGAR</name>
<evidence type="ECO:0000313" key="2">
    <source>
        <dbReference type="Proteomes" id="UP000620124"/>
    </source>
</evidence>
<dbReference type="OrthoDB" id="3365698at2759"/>